<evidence type="ECO:0000256" key="6">
    <source>
        <dbReference type="ARBA" id="ARBA00023284"/>
    </source>
</evidence>
<evidence type="ECO:0000313" key="9">
    <source>
        <dbReference type="Proteomes" id="UP000050471"/>
    </source>
</evidence>
<evidence type="ECO:0000256" key="5">
    <source>
        <dbReference type="ARBA" id="ARBA00023157"/>
    </source>
</evidence>
<gene>
    <name evidence="8" type="ORF">AKJ29_00630</name>
</gene>
<evidence type="ECO:0000256" key="4">
    <source>
        <dbReference type="ARBA" id="ARBA00023002"/>
    </source>
</evidence>
<feature type="domain" description="Thioredoxin" evidence="7">
    <location>
        <begin position="23"/>
        <end position="215"/>
    </location>
</feature>
<evidence type="ECO:0000313" key="8">
    <source>
        <dbReference type="EMBL" id="KPN62713.1"/>
    </source>
</evidence>
<dbReference type="PANTHER" id="PTHR13887:SF14">
    <property type="entry name" value="DISULFIDE BOND FORMATION PROTEIN D"/>
    <property type="match status" value="1"/>
</dbReference>
<evidence type="ECO:0000259" key="7">
    <source>
        <dbReference type="PROSITE" id="PS51352"/>
    </source>
</evidence>
<protein>
    <submittedName>
        <fullName evidence="8">Disulfide bond formation protein DsbA</fullName>
    </submittedName>
</protein>
<dbReference type="RefSeq" id="WP_055191290.1">
    <property type="nucleotide sequence ID" value="NZ_FPBS01000033.1"/>
</dbReference>
<keyword evidence="9" id="KW-1185">Reference proteome</keyword>
<dbReference type="AlphaFoldDB" id="A0A0P7IVJ3"/>
<reference evidence="8 9" key="1">
    <citation type="submission" date="2015-09" db="EMBL/GenBank/DDBJ databases">
        <title>Draft genome sequence of Aliiroseovarius crassostreae CV919-312TSm, the causative agent of Roseovarius Oyster Disease (formerly Juvenile Oyster Disease).</title>
        <authorList>
            <person name="Kessner L."/>
            <person name="Spinard E."/>
            <person name="Nelson D."/>
        </authorList>
    </citation>
    <scope>NUCLEOTIDE SEQUENCE [LARGE SCALE GENOMIC DNA]</scope>
    <source>
        <strain evidence="8 9">CV919-312</strain>
    </source>
</reference>
<dbReference type="GO" id="GO:0016491">
    <property type="term" value="F:oxidoreductase activity"/>
    <property type="evidence" value="ECO:0007669"/>
    <property type="project" value="UniProtKB-KW"/>
</dbReference>
<dbReference type="Gene3D" id="3.40.30.10">
    <property type="entry name" value="Glutaredoxin"/>
    <property type="match status" value="1"/>
</dbReference>
<accession>A0A0P7IVJ3</accession>
<name>A0A0P7IVJ3_9RHOB</name>
<comment type="function">
    <text evidence="1">May be required for disulfide bond formation in some proteins.</text>
</comment>
<dbReference type="InterPro" id="IPR013766">
    <property type="entry name" value="Thioredoxin_domain"/>
</dbReference>
<evidence type="ECO:0000256" key="3">
    <source>
        <dbReference type="ARBA" id="ARBA00022729"/>
    </source>
</evidence>
<organism evidence="8 9">
    <name type="scientific">Aliiroseovarius crassostreae</name>
    <dbReference type="NCBI Taxonomy" id="154981"/>
    <lineage>
        <taxon>Bacteria</taxon>
        <taxon>Pseudomonadati</taxon>
        <taxon>Pseudomonadota</taxon>
        <taxon>Alphaproteobacteria</taxon>
        <taxon>Rhodobacterales</taxon>
        <taxon>Paracoccaceae</taxon>
        <taxon>Aliiroseovarius</taxon>
    </lineage>
</organism>
<comment type="similarity">
    <text evidence="2">Belongs to the thioredoxin family. DsbA subfamily.</text>
</comment>
<evidence type="ECO:0000256" key="2">
    <source>
        <dbReference type="ARBA" id="ARBA00005791"/>
    </source>
</evidence>
<comment type="caution">
    <text evidence="8">The sequence shown here is derived from an EMBL/GenBank/DDBJ whole genome shotgun (WGS) entry which is preliminary data.</text>
</comment>
<dbReference type="InterPro" id="IPR012336">
    <property type="entry name" value="Thioredoxin-like_fold"/>
</dbReference>
<dbReference type="SUPFAM" id="SSF52833">
    <property type="entry name" value="Thioredoxin-like"/>
    <property type="match status" value="1"/>
</dbReference>
<dbReference type="Proteomes" id="UP000050471">
    <property type="component" value="Unassembled WGS sequence"/>
</dbReference>
<dbReference type="EMBL" id="LKBA01000012">
    <property type="protein sequence ID" value="KPN62713.1"/>
    <property type="molecule type" value="Genomic_DNA"/>
</dbReference>
<dbReference type="OrthoDB" id="9780340at2"/>
<dbReference type="PANTHER" id="PTHR13887">
    <property type="entry name" value="GLUTATHIONE S-TRANSFERASE KAPPA"/>
    <property type="match status" value="1"/>
</dbReference>
<evidence type="ECO:0000256" key="1">
    <source>
        <dbReference type="ARBA" id="ARBA00003565"/>
    </source>
</evidence>
<dbReference type="Pfam" id="PF13462">
    <property type="entry name" value="Thioredoxin_4"/>
    <property type="match status" value="1"/>
</dbReference>
<keyword evidence="6" id="KW-0676">Redox-active center</keyword>
<proteinExistence type="inferred from homology"/>
<dbReference type="STRING" id="154981.AKJ29_00630"/>
<dbReference type="InterPro" id="IPR036249">
    <property type="entry name" value="Thioredoxin-like_sf"/>
</dbReference>
<keyword evidence="3" id="KW-0732">Signal</keyword>
<dbReference type="PROSITE" id="PS51352">
    <property type="entry name" value="THIOREDOXIN_2"/>
    <property type="match status" value="1"/>
</dbReference>
<keyword evidence="5" id="KW-1015">Disulfide bond</keyword>
<keyword evidence="4" id="KW-0560">Oxidoreductase</keyword>
<sequence>MNRRGLVLSVLAVGAAGFGGATWYVNRPQPMAGAVPVAPEVNDVLIRPYSPILGPKTAPVTIVEFFDPACEACRAFYPVVKDIMAEHGDAVRVVIRYTAFHGDVSVEAIRVLEAARMQDVFEPVLQAVLREQPRWASHGTPAPGLILEIAASGGLDVEAARTQMLAPGGVAVLNQDRADVEAVGVRQTPTFFVNSKPLDPFGEDELRRLVAAEVAASQS</sequence>